<gene>
    <name evidence="2" type="ORF">E2C01_031039</name>
</gene>
<keyword evidence="3" id="KW-1185">Reference proteome</keyword>
<reference evidence="2 3" key="1">
    <citation type="submission" date="2019-05" db="EMBL/GenBank/DDBJ databases">
        <title>Another draft genome of Portunus trituberculatus and its Hox gene families provides insights of decapod evolution.</title>
        <authorList>
            <person name="Jeong J.-H."/>
            <person name="Song I."/>
            <person name="Kim S."/>
            <person name="Choi T."/>
            <person name="Kim D."/>
            <person name="Ryu S."/>
            <person name="Kim W."/>
        </authorList>
    </citation>
    <scope>NUCLEOTIDE SEQUENCE [LARGE SCALE GENOMIC DNA]</scope>
    <source>
        <tissue evidence="2">Muscle</tissue>
    </source>
</reference>
<feature type="compositionally biased region" description="Basic and acidic residues" evidence="1">
    <location>
        <begin position="142"/>
        <end position="151"/>
    </location>
</feature>
<protein>
    <submittedName>
        <fullName evidence="2">Uncharacterized protein</fullName>
    </submittedName>
</protein>
<name>A0A5B7EXH7_PORTR</name>
<dbReference type="EMBL" id="VSRR010003813">
    <property type="protein sequence ID" value="MPC37553.1"/>
    <property type="molecule type" value="Genomic_DNA"/>
</dbReference>
<comment type="caution">
    <text evidence="2">The sequence shown here is derived from an EMBL/GenBank/DDBJ whole genome shotgun (WGS) entry which is preliminary data.</text>
</comment>
<evidence type="ECO:0000313" key="2">
    <source>
        <dbReference type="EMBL" id="MPC37553.1"/>
    </source>
</evidence>
<feature type="region of interest" description="Disordered" evidence="1">
    <location>
        <begin position="133"/>
        <end position="180"/>
    </location>
</feature>
<organism evidence="2 3">
    <name type="scientific">Portunus trituberculatus</name>
    <name type="common">Swimming crab</name>
    <name type="synonym">Neptunus trituberculatus</name>
    <dbReference type="NCBI Taxonomy" id="210409"/>
    <lineage>
        <taxon>Eukaryota</taxon>
        <taxon>Metazoa</taxon>
        <taxon>Ecdysozoa</taxon>
        <taxon>Arthropoda</taxon>
        <taxon>Crustacea</taxon>
        <taxon>Multicrustacea</taxon>
        <taxon>Malacostraca</taxon>
        <taxon>Eumalacostraca</taxon>
        <taxon>Eucarida</taxon>
        <taxon>Decapoda</taxon>
        <taxon>Pleocyemata</taxon>
        <taxon>Brachyura</taxon>
        <taxon>Eubrachyura</taxon>
        <taxon>Portunoidea</taxon>
        <taxon>Portunidae</taxon>
        <taxon>Portuninae</taxon>
        <taxon>Portunus</taxon>
    </lineage>
</organism>
<evidence type="ECO:0000256" key="1">
    <source>
        <dbReference type="SAM" id="MobiDB-lite"/>
    </source>
</evidence>
<evidence type="ECO:0000313" key="3">
    <source>
        <dbReference type="Proteomes" id="UP000324222"/>
    </source>
</evidence>
<accession>A0A5B7EXH7</accession>
<sequence>MNTWSFLPPLITVHSRCVPWLHACSFCVRVSPPYSEHSRAGVWRGPQPPVVCRKTNKTLLGNTIDAVCGERQAAGCAYRDMHIGRGGAGRGEMVLYTKCAAWSKLSRPRRISGPDARLPCWGNIGPPAVKTVLSGPDINARPGERAGDGRRHAARPIPTHPTARPPSASPTMHKHRLKTR</sequence>
<dbReference type="Proteomes" id="UP000324222">
    <property type="component" value="Unassembled WGS sequence"/>
</dbReference>
<proteinExistence type="predicted"/>
<dbReference type="AlphaFoldDB" id="A0A5B7EXH7"/>